<evidence type="ECO:0000256" key="1">
    <source>
        <dbReference type="ARBA" id="ARBA00004117"/>
    </source>
</evidence>
<evidence type="ECO:0000256" key="5">
    <source>
        <dbReference type="ARBA" id="ARBA00022475"/>
    </source>
</evidence>
<feature type="domain" description="Flagellar motor switch protein FliG C-terminal" evidence="10">
    <location>
        <begin position="219"/>
        <end position="325"/>
    </location>
</feature>
<evidence type="ECO:0000256" key="6">
    <source>
        <dbReference type="ARBA" id="ARBA00022500"/>
    </source>
</evidence>
<evidence type="ECO:0000256" key="9">
    <source>
        <dbReference type="ARBA" id="ARBA00023143"/>
    </source>
</evidence>
<keyword evidence="9" id="KW-0975">Bacterial flagellum</keyword>
<evidence type="ECO:0000259" key="10">
    <source>
        <dbReference type="Pfam" id="PF01706"/>
    </source>
</evidence>
<evidence type="ECO:0000256" key="3">
    <source>
        <dbReference type="ARBA" id="ARBA00010299"/>
    </source>
</evidence>
<dbReference type="GO" id="GO:0006935">
    <property type="term" value="P:chemotaxis"/>
    <property type="evidence" value="ECO:0007669"/>
    <property type="project" value="UniProtKB-KW"/>
</dbReference>
<comment type="similarity">
    <text evidence="3">Belongs to the FliG family.</text>
</comment>
<evidence type="ECO:0000259" key="12">
    <source>
        <dbReference type="Pfam" id="PF14842"/>
    </source>
</evidence>
<keyword evidence="8" id="KW-0472">Membrane</keyword>
<dbReference type="FunFam" id="1.10.220.30:FF:000001">
    <property type="entry name" value="Flagellar motor switch protein FliG"/>
    <property type="match status" value="1"/>
</dbReference>
<evidence type="ECO:0000256" key="4">
    <source>
        <dbReference type="ARBA" id="ARBA00021870"/>
    </source>
</evidence>
<gene>
    <name evidence="13" type="primary">fliG</name>
    <name evidence="13" type="ORF">I0Q91_01190</name>
</gene>
<organism evidence="13 14">
    <name type="scientific">Halonatronomonas betaini</name>
    <dbReference type="NCBI Taxonomy" id="2778430"/>
    <lineage>
        <taxon>Bacteria</taxon>
        <taxon>Bacillati</taxon>
        <taxon>Bacillota</taxon>
        <taxon>Clostridia</taxon>
        <taxon>Halanaerobiales</taxon>
        <taxon>Halarsenatibacteraceae</taxon>
        <taxon>Halonatronomonas</taxon>
    </lineage>
</organism>
<accession>A0A931AMY1</accession>
<keyword evidence="6" id="KW-0145">Chemotaxis</keyword>
<dbReference type="PANTHER" id="PTHR30534">
    <property type="entry name" value="FLAGELLAR MOTOR SWITCH PROTEIN FLIG"/>
    <property type="match status" value="1"/>
</dbReference>
<dbReference type="NCBIfam" id="TIGR00207">
    <property type="entry name" value="fliG"/>
    <property type="match status" value="1"/>
</dbReference>
<proteinExistence type="inferred from homology"/>
<reference evidence="13" key="1">
    <citation type="submission" date="2020-11" db="EMBL/GenBank/DDBJ databases">
        <title>Halonatronomonas betainensis gen. nov., sp. nov. a novel haloalkaliphilic representative of the family Halanaerobiacae capable of betaine degradation.</title>
        <authorList>
            <person name="Boltyanskaya Y."/>
            <person name="Kevbrin V."/>
            <person name="Detkova E."/>
            <person name="Grouzdev D.S."/>
            <person name="Koziaeva V."/>
            <person name="Zhilina T."/>
        </authorList>
    </citation>
    <scope>NUCLEOTIDE SEQUENCE</scope>
    <source>
        <strain evidence="13">Z-7014</strain>
    </source>
</reference>
<dbReference type="PANTHER" id="PTHR30534:SF0">
    <property type="entry name" value="FLAGELLAR MOTOR SWITCH PROTEIN FLIG"/>
    <property type="match status" value="1"/>
</dbReference>
<comment type="caution">
    <text evidence="13">The sequence shown here is derived from an EMBL/GenBank/DDBJ whole genome shotgun (WGS) entry which is preliminary data.</text>
</comment>
<keyword evidence="7" id="KW-0283">Flagellar rotation</keyword>
<dbReference type="AlphaFoldDB" id="A0A931AMY1"/>
<dbReference type="GO" id="GO:0071973">
    <property type="term" value="P:bacterial-type flagellum-dependent cell motility"/>
    <property type="evidence" value="ECO:0007669"/>
    <property type="project" value="InterPro"/>
</dbReference>
<dbReference type="SUPFAM" id="SSF48029">
    <property type="entry name" value="FliG"/>
    <property type="match status" value="2"/>
</dbReference>
<dbReference type="RefSeq" id="WP_270452331.1">
    <property type="nucleotide sequence ID" value="NZ_JADPIE010000001.1"/>
</dbReference>
<dbReference type="GO" id="GO:0003774">
    <property type="term" value="F:cytoskeletal motor activity"/>
    <property type="evidence" value="ECO:0007669"/>
    <property type="project" value="InterPro"/>
</dbReference>
<dbReference type="Proteomes" id="UP000621436">
    <property type="component" value="Unassembled WGS sequence"/>
</dbReference>
<dbReference type="EMBL" id="JADPIE010000001">
    <property type="protein sequence ID" value="MBF8435682.1"/>
    <property type="molecule type" value="Genomic_DNA"/>
</dbReference>
<dbReference type="GO" id="GO:0009425">
    <property type="term" value="C:bacterial-type flagellum basal body"/>
    <property type="evidence" value="ECO:0007669"/>
    <property type="project" value="UniProtKB-SubCell"/>
</dbReference>
<dbReference type="Gene3D" id="1.10.220.30">
    <property type="match status" value="3"/>
</dbReference>
<keyword evidence="13" id="KW-0966">Cell projection</keyword>
<name>A0A931AMY1_9FIRM</name>
<dbReference type="InterPro" id="IPR028263">
    <property type="entry name" value="FliG_N"/>
</dbReference>
<keyword evidence="14" id="KW-1185">Reference proteome</keyword>
<keyword evidence="13" id="KW-0969">Cilium</keyword>
<keyword evidence="5" id="KW-1003">Cell membrane</keyword>
<dbReference type="GO" id="GO:0005886">
    <property type="term" value="C:plasma membrane"/>
    <property type="evidence" value="ECO:0007669"/>
    <property type="project" value="UniProtKB-SubCell"/>
</dbReference>
<evidence type="ECO:0000313" key="13">
    <source>
        <dbReference type="EMBL" id="MBF8435682.1"/>
    </source>
</evidence>
<dbReference type="InterPro" id="IPR000090">
    <property type="entry name" value="Flg_Motor_Flig"/>
</dbReference>
<keyword evidence="13" id="KW-0282">Flagellum</keyword>
<dbReference type="Pfam" id="PF14842">
    <property type="entry name" value="FliG_N"/>
    <property type="match status" value="1"/>
</dbReference>
<dbReference type="PRINTS" id="PR00954">
    <property type="entry name" value="FLGMOTORFLIG"/>
</dbReference>
<protein>
    <recommendedName>
        <fullName evidence="4">Flagellar motor switch protein FliG</fullName>
    </recommendedName>
</protein>
<sequence length="335" mass="37719">MPRREMSGRKKAAILLVTLGPDISANIFQHLSDDLIEELTLEIANMQKVDSEIKDEVIEEFYQLARAQDYLDRGGIEYARDVLNKALGEDKARDIIGRLTATLQVRPFDAIRKTDPSQLLNFIQGEHPQTIALILAYLDPDHASQVMASLPQEIQTSVAKRIAIMDRTSPDIIKEVEDVLEQKLSSIVTNEYASAGGIESIVDILNQVDRGTEKNILDKLEENDPELAEEIKMRMFVFEDITVLDDQAVQLVLRQVDTNDLSLALKTSSDEVEEKILSNMSNRASEMLKEDMEFMGPVRLREVEDAQQRIVNVIRELEESGEIVIARGGESEVIV</sequence>
<evidence type="ECO:0000259" key="11">
    <source>
        <dbReference type="Pfam" id="PF14841"/>
    </source>
</evidence>
<evidence type="ECO:0000256" key="8">
    <source>
        <dbReference type="ARBA" id="ARBA00023136"/>
    </source>
</evidence>
<dbReference type="InterPro" id="IPR023087">
    <property type="entry name" value="Flg_Motor_Flig_C"/>
</dbReference>
<evidence type="ECO:0000256" key="7">
    <source>
        <dbReference type="ARBA" id="ARBA00022779"/>
    </source>
</evidence>
<dbReference type="InterPro" id="IPR011002">
    <property type="entry name" value="FliG_a-hlx"/>
</dbReference>
<dbReference type="PIRSF" id="PIRSF003161">
    <property type="entry name" value="FliG"/>
    <property type="match status" value="1"/>
</dbReference>
<dbReference type="Pfam" id="PF14841">
    <property type="entry name" value="FliG_M"/>
    <property type="match status" value="1"/>
</dbReference>
<comment type="subcellular location">
    <subcellularLocation>
        <location evidence="1">Bacterial flagellum basal body</location>
    </subcellularLocation>
    <subcellularLocation>
        <location evidence="2">Cell membrane</location>
        <topology evidence="2">Peripheral membrane protein</topology>
        <orientation evidence="2">Cytoplasmic side</orientation>
    </subcellularLocation>
</comment>
<dbReference type="Pfam" id="PF01706">
    <property type="entry name" value="FliG_C"/>
    <property type="match status" value="1"/>
</dbReference>
<feature type="domain" description="Flagellar motor switch protein FliG N-terminal" evidence="12">
    <location>
        <begin position="5"/>
        <end position="108"/>
    </location>
</feature>
<evidence type="ECO:0000256" key="2">
    <source>
        <dbReference type="ARBA" id="ARBA00004413"/>
    </source>
</evidence>
<dbReference type="InterPro" id="IPR032779">
    <property type="entry name" value="FliG_M"/>
</dbReference>
<feature type="domain" description="Flagellar motor switch protein FliG middle" evidence="11">
    <location>
        <begin position="116"/>
        <end position="190"/>
    </location>
</feature>
<evidence type="ECO:0000313" key="14">
    <source>
        <dbReference type="Proteomes" id="UP000621436"/>
    </source>
</evidence>
<dbReference type="FunFam" id="1.10.220.30:FF:000005">
    <property type="entry name" value="Flagellar motor switch protein FliG"/>
    <property type="match status" value="1"/>
</dbReference>